<dbReference type="PROSITE" id="PS50878">
    <property type="entry name" value="RT_POL"/>
    <property type="match status" value="1"/>
</dbReference>
<dbReference type="InterPro" id="IPR043128">
    <property type="entry name" value="Rev_trsase/Diguanyl_cyclase"/>
</dbReference>
<sequence length="413" mass="47515">MITLDQVLSGRNILRATKQVVSNKGAPGIDGMTVDQYEAHHRRHWRSIAEHIRAGSYIPAPVRRVDIPKPNGGTRMLGIPTVQDRVIQQAIAQILVEAYDLHFSNSSYGFRPGRSALEAIEQASRYIKEGKNWVVEMDLEKFFDTVNHDRLMARLAKRIKDKALLKLIGRYLRNGIMQNGLVSTREEGTPQGSNLSPILSLIVLDELDKHLESRGLSFCRYADDCNLFVSSRQAWERVLEKTIKFIEGTLKLRVNRSKSGLFRPSKSKFLGYTFVGTSGAPRVAKASFARLMYKLKPILRRGRGRSLLGTIQALTMILRGWRTYYALDDRKEVFERIDIHIRRHLRKLVWRAWKRPKTRERELRRRGLPSELAWKSSVNGRGPWWNANAPHMRKAFPNSVFRRMGLYSLLSKA</sequence>
<dbReference type="eggNOG" id="COG3344">
    <property type="taxonomic scope" value="Bacteria"/>
</dbReference>
<dbReference type="STRING" id="1203554.HMPREF1476_00645"/>
<dbReference type="InterPro" id="IPR051083">
    <property type="entry name" value="GrpII_Intron_Splice-Mob/Def"/>
</dbReference>
<dbReference type="AlphaFoldDB" id="S3BHE1"/>
<dbReference type="InterPro" id="IPR030931">
    <property type="entry name" value="Group_II_RT_mat"/>
</dbReference>
<keyword evidence="4" id="KW-1185">Reference proteome</keyword>
<dbReference type="Gene3D" id="3.30.70.270">
    <property type="match status" value="1"/>
</dbReference>
<dbReference type="CDD" id="cd01651">
    <property type="entry name" value="RT_G2_intron"/>
    <property type="match status" value="1"/>
</dbReference>
<dbReference type="SUPFAM" id="SSF56672">
    <property type="entry name" value="DNA/RNA polymerases"/>
    <property type="match status" value="1"/>
</dbReference>
<dbReference type="RefSeq" id="WP_016474001.1">
    <property type="nucleotide sequence ID" value="NZ_KE150480.1"/>
</dbReference>
<reference evidence="3 4" key="1">
    <citation type="submission" date="2013-04" db="EMBL/GenBank/DDBJ databases">
        <title>The Genome Sequence of Sutterella wadsworthensis HGA0223.</title>
        <authorList>
            <consortium name="The Broad Institute Genomics Platform"/>
            <person name="Earl A."/>
            <person name="Ward D."/>
            <person name="Feldgarden M."/>
            <person name="Gevers D."/>
            <person name="Schmidt T.M."/>
            <person name="Dover J."/>
            <person name="Dai D."/>
            <person name="Walker B."/>
            <person name="Young S."/>
            <person name="Zeng Q."/>
            <person name="Gargeya S."/>
            <person name="Fitzgerald M."/>
            <person name="Haas B."/>
            <person name="Abouelleil A."/>
            <person name="Allen A.W."/>
            <person name="Alvarado L."/>
            <person name="Arachchi H.M."/>
            <person name="Berlin A.M."/>
            <person name="Chapman S.B."/>
            <person name="Gainer-Dewar J."/>
            <person name="Goldberg J."/>
            <person name="Griggs A."/>
            <person name="Gujja S."/>
            <person name="Hansen M."/>
            <person name="Howarth C."/>
            <person name="Imamovic A."/>
            <person name="Ireland A."/>
            <person name="Larimer J."/>
            <person name="McCowan C."/>
            <person name="Murphy C."/>
            <person name="Pearson M."/>
            <person name="Poon T.W."/>
            <person name="Priest M."/>
            <person name="Roberts A."/>
            <person name="Saif S."/>
            <person name="Shea T."/>
            <person name="Sisk P."/>
            <person name="Sykes S."/>
            <person name="Wortman J."/>
            <person name="Nusbaum C."/>
            <person name="Birren B."/>
        </authorList>
    </citation>
    <scope>NUCLEOTIDE SEQUENCE [LARGE SCALE GENOMIC DNA]</scope>
    <source>
        <strain evidence="3 4">HGA0223</strain>
    </source>
</reference>
<dbReference type="PANTHER" id="PTHR34047">
    <property type="entry name" value="NUCLEAR INTRON MATURASE 1, MITOCHONDRIAL-RELATED"/>
    <property type="match status" value="1"/>
</dbReference>
<dbReference type="InterPro" id="IPR000477">
    <property type="entry name" value="RT_dom"/>
</dbReference>
<evidence type="ECO:0000313" key="4">
    <source>
        <dbReference type="Proteomes" id="UP000014400"/>
    </source>
</evidence>
<evidence type="ECO:0000259" key="2">
    <source>
        <dbReference type="PROSITE" id="PS50878"/>
    </source>
</evidence>
<feature type="domain" description="Reverse transcriptase" evidence="2">
    <location>
        <begin position="48"/>
        <end position="274"/>
    </location>
</feature>
<organism evidence="3 4">
    <name type="scientific">Sutterella wadsworthensis HGA0223</name>
    <dbReference type="NCBI Taxonomy" id="1203554"/>
    <lineage>
        <taxon>Bacteria</taxon>
        <taxon>Pseudomonadati</taxon>
        <taxon>Pseudomonadota</taxon>
        <taxon>Betaproteobacteria</taxon>
        <taxon>Burkholderiales</taxon>
        <taxon>Sutterellaceae</taxon>
        <taxon>Sutterella</taxon>
    </lineage>
</organism>
<gene>
    <name evidence="3" type="ORF">HMPREF1476_00645</name>
</gene>
<dbReference type="PANTHER" id="PTHR34047:SF8">
    <property type="entry name" value="PROTEIN YKFC"/>
    <property type="match status" value="1"/>
</dbReference>
<comment type="caution">
    <text evidence="3">The sequence shown here is derived from an EMBL/GenBank/DDBJ whole genome shotgun (WGS) entry which is preliminary data.</text>
</comment>
<dbReference type="Pfam" id="PF00078">
    <property type="entry name" value="RVT_1"/>
    <property type="match status" value="1"/>
</dbReference>
<evidence type="ECO:0000313" key="3">
    <source>
        <dbReference type="EMBL" id="EPD99841.1"/>
    </source>
</evidence>
<accession>S3BHE1</accession>
<dbReference type="PATRIC" id="fig|1203554.3.peg.632"/>
<dbReference type="InterPro" id="IPR043502">
    <property type="entry name" value="DNA/RNA_pol_sf"/>
</dbReference>
<protein>
    <recommendedName>
        <fullName evidence="2">Reverse transcriptase domain-containing protein</fullName>
    </recommendedName>
</protein>
<evidence type="ECO:0000256" key="1">
    <source>
        <dbReference type="ARBA" id="ARBA00034120"/>
    </source>
</evidence>
<dbReference type="Pfam" id="PF08388">
    <property type="entry name" value="GIIM"/>
    <property type="match status" value="1"/>
</dbReference>
<dbReference type="EMBL" id="ATCF01000012">
    <property type="protein sequence ID" value="EPD99841.1"/>
    <property type="molecule type" value="Genomic_DNA"/>
</dbReference>
<dbReference type="HOGENOM" id="CLU_013584_2_1_4"/>
<comment type="similarity">
    <text evidence="1">Belongs to the bacterial reverse transcriptase family.</text>
</comment>
<dbReference type="NCBIfam" id="TIGR04416">
    <property type="entry name" value="group_II_RT_mat"/>
    <property type="match status" value="1"/>
</dbReference>
<proteinExistence type="inferred from homology"/>
<dbReference type="InterPro" id="IPR013597">
    <property type="entry name" value="Mat_intron_G2"/>
</dbReference>
<name>S3BHE1_9BURK</name>
<dbReference type="Proteomes" id="UP000014400">
    <property type="component" value="Unassembled WGS sequence"/>
</dbReference>